<dbReference type="Proteomes" id="UP001235939">
    <property type="component" value="Chromosome 15"/>
</dbReference>
<feature type="compositionally biased region" description="Low complexity" evidence="1">
    <location>
        <begin position="111"/>
        <end position="121"/>
    </location>
</feature>
<sequence length="416" mass="46169">VRERYAFLPREAVTKFVASCPECRGSPDIDLSLPITATYLQRMRSLGRRDPFTAGTEPSYGSAVETDVSDDDPAERTEVDEETRDDGSDSPDERDTDSPLDMSKDFEEKSSTTAATAQTTSVPANNGVGGAKRRRETPTPDTMSAREDEDDDEEDLETADPNKYDPERLKAFNMFVRLFVDENLDRIVPISRQPKEKVQAIMDSCARQFPEFADRARKRIRTYLKSCRRHKRTRDQSGWEVVRSAPPHLTSPQAEQILAQACENETLNAKRMRLGLKPIPTNMVGPSVRASRRHDEVHVQGPVDALEKSRQDCKSLSFIALSAASPVVVNGGPPGYKPVSAKPLLHHHLNGNSVGTRECVMAGATDLSVKRSPPAPKYGSELLAVKQLIAGYRESAAFLLRSADELEHLLLQQQPN</sequence>
<proteinExistence type="predicted"/>
<feature type="compositionally biased region" description="Acidic residues" evidence="1">
    <location>
        <begin position="147"/>
        <end position="158"/>
    </location>
</feature>
<reference evidence="3 4" key="1">
    <citation type="submission" date="2022-01" db="EMBL/GenBank/DDBJ databases">
        <title>A chromosomal length assembly of Cordylochernes scorpioides.</title>
        <authorList>
            <person name="Zeh D."/>
            <person name="Zeh J."/>
        </authorList>
    </citation>
    <scope>NUCLEOTIDE SEQUENCE [LARGE SCALE GENOMIC DNA]</scope>
    <source>
        <strain evidence="3">IN4F17</strain>
        <tissue evidence="3">Whole Body</tissue>
    </source>
</reference>
<dbReference type="EMBL" id="CP092877">
    <property type="protein sequence ID" value="UYV77735.1"/>
    <property type="molecule type" value="Genomic_DNA"/>
</dbReference>
<dbReference type="PANTHER" id="PTHR12449">
    <property type="entry name" value="DEATH DOMAIN-CONTAINING PROTEIN"/>
    <property type="match status" value="1"/>
</dbReference>
<feature type="domain" description="Nucleolar protein 4 helical" evidence="2">
    <location>
        <begin position="167"/>
        <end position="265"/>
    </location>
</feature>
<dbReference type="Pfam" id="PF23079">
    <property type="entry name" value="HTH_NOL4_2nd"/>
    <property type="match status" value="1"/>
</dbReference>
<feature type="compositionally biased region" description="Acidic residues" evidence="1">
    <location>
        <begin position="67"/>
        <end position="84"/>
    </location>
</feature>
<feature type="non-terminal residue" evidence="3">
    <location>
        <position position="1"/>
    </location>
</feature>
<dbReference type="InterPro" id="IPR056549">
    <property type="entry name" value="HTH_NOL4"/>
</dbReference>
<protein>
    <submittedName>
        <fullName evidence="3">NOL4</fullName>
    </submittedName>
</protein>
<dbReference type="PANTHER" id="PTHR12449:SF22">
    <property type="entry name" value="NUCLEOLAR PROTEIN 4"/>
    <property type="match status" value="1"/>
</dbReference>
<evidence type="ECO:0000256" key="1">
    <source>
        <dbReference type="SAM" id="MobiDB-lite"/>
    </source>
</evidence>
<gene>
    <name evidence="3" type="ORF">LAZ67_15002085</name>
</gene>
<dbReference type="InterPro" id="IPR039788">
    <property type="entry name" value="NOL4/NOL4L"/>
</dbReference>
<name>A0ABY6LDI6_9ARAC</name>
<evidence type="ECO:0000313" key="4">
    <source>
        <dbReference type="Proteomes" id="UP001235939"/>
    </source>
</evidence>
<keyword evidence="4" id="KW-1185">Reference proteome</keyword>
<evidence type="ECO:0000259" key="2">
    <source>
        <dbReference type="Pfam" id="PF23079"/>
    </source>
</evidence>
<organism evidence="3 4">
    <name type="scientific">Cordylochernes scorpioides</name>
    <dbReference type="NCBI Taxonomy" id="51811"/>
    <lineage>
        <taxon>Eukaryota</taxon>
        <taxon>Metazoa</taxon>
        <taxon>Ecdysozoa</taxon>
        <taxon>Arthropoda</taxon>
        <taxon>Chelicerata</taxon>
        <taxon>Arachnida</taxon>
        <taxon>Pseudoscorpiones</taxon>
        <taxon>Cheliferoidea</taxon>
        <taxon>Chernetidae</taxon>
        <taxon>Cordylochernes</taxon>
    </lineage>
</organism>
<feature type="region of interest" description="Disordered" evidence="1">
    <location>
        <begin position="49"/>
        <end position="165"/>
    </location>
</feature>
<feature type="compositionally biased region" description="Basic and acidic residues" evidence="1">
    <location>
        <begin position="85"/>
        <end position="110"/>
    </location>
</feature>
<accession>A0ABY6LDI6</accession>
<evidence type="ECO:0000313" key="3">
    <source>
        <dbReference type="EMBL" id="UYV77735.1"/>
    </source>
</evidence>